<dbReference type="RefSeq" id="XP_043182322.1">
    <property type="nucleotide sequence ID" value="XM_043329488.1"/>
</dbReference>
<dbReference type="KEGG" id="rsx:RhiXN_09672"/>
<sequence length="751" mass="82597">MLKRKVSTSYADSSDVSGSESTKPPLTLKKSRSLIASLPRLSTSTVPGQAPFQAPAMRPPFGQHFGVLGRPGSSRSTSLSAPQTPALSNCPLSSDEDEPNGETSQACSKSQERFDTKGKKPSSSLHPDNSQTLASGLAQGRSVVTLERQVNELSTKLEAYQEASNAQQKLTNERLSDLFNLLSQRIPVSPAHEPGSAPIIRAGQPSLAPQNVAPDQVIPARDALMSNPMLWPELAEIISVVTTLSPPELGGLKNAIFEHNRKAWCRMLRCNNAGDISPPFKDQFGQPDTLPLIAIDPVTKYCHPFPHWNFSLASQIIWIPTFLSWFRAMIPNNNSELSLALSSLSDKDICILMERGPWKTARGAWRTMNKSPEALAESRAIRLKYHKSARKATIRLEYIRTIPALQGQEFEFLTAHNYMSEEEEVDGVTLVRRPAFRASWVNNLFDAIQSAELDRLRSRNGQSFSPSPRQVLVVEAPIPKLERSTGRIKAAVLIAASSFSKSWKNKHISIYEQAAHRVEARAIAKPDITNFLLQHPRPSIDGTPDVQETSNTCGLDRRRTGCAQTGSFSDVSHDIDSEPEVGEYDGAYGRRAQTDDIKSTEQEIAQSTRNDSNNLLEPTNHENGHDARYNFDEIAIDPLLLSNKTILVSNHVPVDAPDRPPFVTEEVAKALDHTIAAASNQAFSMPPPPVLTVPIDVLLSENHDIGADTIQQLLRTKDEQQSQLTDSKHAAPKKRGRPPGAKNKPKGQSQP</sequence>
<dbReference type="EMBL" id="CP059665">
    <property type="protein sequence ID" value="QRW22085.1"/>
    <property type="molecule type" value="Genomic_DNA"/>
</dbReference>
<feature type="compositionally biased region" description="Polar residues" evidence="2">
    <location>
        <begin position="7"/>
        <end position="24"/>
    </location>
</feature>
<proteinExistence type="predicted"/>
<evidence type="ECO:0000313" key="3">
    <source>
        <dbReference type="EMBL" id="QRW22085.1"/>
    </source>
</evidence>
<evidence type="ECO:0000256" key="1">
    <source>
        <dbReference type="SAM" id="Coils"/>
    </source>
</evidence>
<gene>
    <name evidence="3" type="ORF">RhiXN_09672</name>
</gene>
<dbReference type="GeneID" id="67031951"/>
<feature type="compositionally biased region" description="Polar residues" evidence="2">
    <location>
        <begin position="602"/>
        <end position="617"/>
    </location>
</feature>
<organism evidence="3 4">
    <name type="scientific">Rhizoctonia solani</name>
    <dbReference type="NCBI Taxonomy" id="456999"/>
    <lineage>
        <taxon>Eukaryota</taxon>
        <taxon>Fungi</taxon>
        <taxon>Dikarya</taxon>
        <taxon>Basidiomycota</taxon>
        <taxon>Agaricomycotina</taxon>
        <taxon>Agaricomycetes</taxon>
        <taxon>Cantharellales</taxon>
        <taxon>Ceratobasidiaceae</taxon>
        <taxon>Rhizoctonia</taxon>
    </lineage>
</organism>
<keyword evidence="1" id="KW-0175">Coiled coil</keyword>
<feature type="region of interest" description="Disordered" evidence="2">
    <location>
        <begin position="564"/>
        <end position="583"/>
    </location>
</feature>
<feature type="region of interest" description="Disordered" evidence="2">
    <location>
        <begin position="716"/>
        <end position="751"/>
    </location>
</feature>
<feature type="compositionally biased region" description="Polar residues" evidence="2">
    <location>
        <begin position="73"/>
        <end position="92"/>
    </location>
</feature>
<protein>
    <submittedName>
        <fullName evidence="3">Uncharacterized protein</fullName>
    </submittedName>
</protein>
<name>A0A8H8NZ30_9AGAM</name>
<accession>A0A8H8NZ30</accession>
<feature type="region of interest" description="Disordered" evidence="2">
    <location>
        <begin position="1"/>
        <end position="136"/>
    </location>
</feature>
<dbReference type="AlphaFoldDB" id="A0A8H8NZ30"/>
<dbReference type="Proteomes" id="UP000650533">
    <property type="component" value="Chromosome 8"/>
</dbReference>
<reference evidence="3" key="1">
    <citation type="submission" date="2020-05" db="EMBL/GenBank/DDBJ databases">
        <title>Evolutionary and genomic comparisons of hybrid uninucleate and nonhybrid Rhizoctonia fungi.</title>
        <authorList>
            <person name="Li C."/>
            <person name="Chen X."/>
        </authorList>
    </citation>
    <scope>NUCLEOTIDE SEQUENCE</scope>
    <source>
        <strain evidence="3">AG-1 IA</strain>
    </source>
</reference>
<feature type="compositionally biased region" description="Polar residues" evidence="2">
    <location>
        <begin position="121"/>
        <end position="134"/>
    </location>
</feature>
<feature type="region of interest" description="Disordered" evidence="2">
    <location>
        <begin position="602"/>
        <end position="626"/>
    </location>
</feature>
<evidence type="ECO:0000313" key="4">
    <source>
        <dbReference type="Proteomes" id="UP000650533"/>
    </source>
</evidence>
<feature type="coiled-coil region" evidence="1">
    <location>
        <begin position="143"/>
        <end position="170"/>
    </location>
</feature>
<evidence type="ECO:0000256" key="2">
    <source>
        <dbReference type="SAM" id="MobiDB-lite"/>
    </source>
</evidence>